<name>A0A850SWY1_9BACT</name>
<dbReference type="RefSeq" id="WP_178365382.1">
    <property type="nucleotide sequence ID" value="NZ_JACADJ010000006.1"/>
</dbReference>
<sequence>MTSKVLYSLLGKASTKGNDQKKCKVLLKDAENDPEFQVSILRAQQIAGAQVEIPSELMNSVKAKKTDKITKLWNELENLKEIEVCELHELDNNYIAFKIRTPIGGYLSEAKAKDILALAKRDIAAANQAKCPNCNQSIDLLKRDNWGLLGCTCGAILGSIITNLSNLIIEKINNYGIKGFYNALVNFDLLFCKDEDIDLNCFDFYTFEKYLKNINFPNIKGPDLSNPHKTITVSTYIDIEGDDEIILPTCRMCLFSLEIYSYSGSNYLCVYPLKKDQFLELNDFHQEQEYINYEIISASFFWNKLLSAFLDYFIDTDRQKCNLEAKSILLNDFHGPICPNFSIDTDHFLLEENYGPMKVTGTDALIFGLENFERKAQENEVKKINRFRQDFPKKINQIKKNEKLKNIIDARVEAGKEYQEPKKQLAILLAQHFDGDQLRYLKNWDGLKRYINCSNKALVQVVSMAINLQKNKN</sequence>
<proteinExistence type="predicted"/>
<evidence type="ECO:0000313" key="2">
    <source>
        <dbReference type="Proteomes" id="UP000553343"/>
    </source>
</evidence>
<dbReference type="EMBL" id="JACADJ010000006">
    <property type="protein sequence ID" value="NWH03923.1"/>
    <property type="molecule type" value="Genomic_DNA"/>
</dbReference>
<accession>A0A850SWY1</accession>
<reference evidence="1 2" key="1">
    <citation type="submission" date="2020-06" db="EMBL/GenBank/DDBJ databases">
        <title>High-quality draft genome of sulfate reducer Desulfobacter latus type strain AcrS2 isolated from marine sediment.</title>
        <authorList>
            <person name="Hoppe M."/>
            <person name="Larsen C.K."/>
            <person name="Marshall I.P.G."/>
            <person name="Schramm A."/>
            <person name="Marietou A.G."/>
        </authorList>
    </citation>
    <scope>NUCLEOTIDE SEQUENCE [LARGE SCALE GENOMIC DNA]</scope>
    <source>
        <strain evidence="1 2">AcRS2</strain>
    </source>
</reference>
<dbReference type="AlphaFoldDB" id="A0A850SWY1"/>
<gene>
    <name evidence="1" type="ORF">HXW94_02755</name>
</gene>
<protein>
    <submittedName>
        <fullName evidence="1">Uncharacterized protein</fullName>
    </submittedName>
</protein>
<organism evidence="1 2">
    <name type="scientific">Desulfobacter latus</name>
    <dbReference type="NCBI Taxonomy" id="2292"/>
    <lineage>
        <taxon>Bacteria</taxon>
        <taxon>Pseudomonadati</taxon>
        <taxon>Thermodesulfobacteriota</taxon>
        <taxon>Desulfobacteria</taxon>
        <taxon>Desulfobacterales</taxon>
        <taxon>Desulfobacteraceae</taxon>
        <taxon>Desulfobacter</taxon>
    </lineage>
</organism>
<keyword evidence="2" id="KW-1185">Reference proteome</keyword>
<evidence type="ECO:0000313" key="1">
    <source>
        <dbReference type="EMBL" id="NWH03923.1"/>
    </source>
</evidence>
<dbReference type="Proteomes" id="UP000553343">
    <property type="component" value="Unassembled WGS sequence"/>
</dbReference>
<comment type="caution">
    <text evidence="1">The sequence shown here is derived from an EMBL/GenBank/DDBJ whole genome shotgun (WGS) entry which is preliminary data.</text>
</comment>